<gene>
    <name evidence="1" type="ORF">B7P43_G17210</name>
</gene>
<dbReference type="Gene3D" id="3.30.420.10">
    <property type="entry name" value="Ribonuclease H-like superfamily/Ribonuclease H"/>
    <property type="match status" value="1"/>
</dbReference>
<dbReference type="EMBL" id="NEVH01019415">
    <property type="protein sequence ID" value="PNF22400.1"/>
    <property type="molecule type" value="Genomic_DNA"/>
</dbReference>
<comment type="caution">
    <text evidence="1">The sequence shown here is derived from an EMBL/GenBank/DDBJ whole genome shotgun (WGS) entry which is preliminary data.</text>
</comment>
<sequence>MLLDIEKAFHTTWHSVLLYKLSKLVFSNSFKKFIGSGEREGHSIGPSLPINLPGNVLSRNADFFLWGHVKSSVFQSPVNGLDDLKTHITNAISAIPADMLHRTWQELEYRLDVLRAIKGAHIESFTIICRKLHVAGSICLHATIF</sequence>
<protein>
    <submittedName>
        <fullName evidence="1">Uncharacterized protein</fullName>
    </submittedName>
</protein>
<dbReference type="STRING" id="105785.A0A2J7Q1D6"/>
<organism evidence="1 2">
    <name type="scientific">Cryptotermes secundus</name>
    <dbReference type="NCBI Taxonomy" id="105785"/>
    <lineage>
        <taxon>Eukaryota</taxon>
        <taxon>Metazoa</taxon>
        <taxon>Ecdysozoa</taxon>
        <taxon>Arthropoda</taxon>
        <taxon>Hexapoda</taxon>
        <taxon>Insecta</taxon>
        <taxon>Pterygota</taxon>
        <taxon>Neoptera</taxon>
        <taxon>Polyneoptera</taxon>
        <taxon>Dictyoptera</taxon>
        <taxon>Blattodea</taxon>
        <taxon>Blattoidea</taxon>
        <taxon>Termitoidae</taxon>
        <taxon>Kalotermitidae</taxon>
        <taxon>Cryptotermitinae</taxon>
        <taxon>Cryptotermes</taxon>
    </lineage>
</organism>
<dbReference type="Proteomes" id="UP000235965">
    <property type="component" value="Unassembled WGS sequence"/>
</dbReference>
<proteinExistence type="predicted"/>
<keyword evidence="2" id="KW-1185">Reference proteome</keyword>
<name>A0A2J7Q1D6_9NEOP</name>
<evidence type="ECO:0000313" key="2">
    <source>
        <dbReference type="Proteomes" id="UP000235965"/>
    </source>
</evidence>
<evidence type="ECO:0000313" key="1">
    <source>
        <dbReference type="EMBL" id="PNF22400.1"/>
    </source>
</evidence>
<accession>A0A2J7Q1D6</accession>
<dbReference type="PANTHER" id="PTHR47326:SF1">
    <property type="entry name" value="HTH PSQ-TYPE DOMAIN-CONTAINING PROTEIN"/>
    <property type="match status" value="1"/>
</dbReference>
<dbReference type="AlphaFoldDB" id="A0A2J7Q1D6"/>
<dbReference type="InterPro" id="IPR036397">
    <property type="entry name" value="RNaseH_sf"/>
</dbReference>
<dbReference type="GO" id="GO:0003676">
    <property type="term" value="F:nucleic acid binding"/>
    <property type="evidence" value="ECO:0007669"/>
    <property type="project" value="InterPro"/>
</dbReference>
<reference evidence="1 2" key="1">
    <citation type="submission" date="2017-12" db="EMBL/GenBank/DDBJ databases">
        <title>Hemimetabolous genomes reveal molecular basis of termite eusociality.</title>
        <authorList>
            <person name="Harrison M.C."/>
            <person name="Jongepier E."/>
            <person name="Robertson H.M."/>
            <person name="Arning N."/>
            <person name="Bitard-Feildel T."/>
            <person name="Chao H."/>
            <person name="Childers C.P."/>
            <person name="Dinh H."/>
            <person name="Doddapaneni H."/>
            <person name="Dugan S."/>
            <person name="Gowin J."/>
            <person name="Greiner C."/>
            <person name="Han Y."/>
            <person name="Hu H."/>
            <person name="Hughes D.S.T."/>
            <person name="Huylmans A.-K."/>
            <person name="Kemena C."/>
            <person name="Kremer L.P.M."/>
            <person name="Lee S.L."/>
            <person name="Lopez-Ezquerra A."/>
            <person name="Mallet L."/>
            <person name="Monroy-Kuhn J.M."/>
            <person name="Moser A."/>
            <person name="Murali S.C."/>
            <person name="Muzny D.M."/>
            <person name="Otani S."/>
            <person name="Piulachs M.-D."/>
            <person name="Poelchau M."/>
            <person name="Qu J."/>
            <person name="Schaub F."/>
            <person name="Wada-Katsumata A."/>
            <person name="Worley K.C."/>
            <person name="Xie Q."/>
            <person name="Ylla G."/>
            <person name="Poulsen M."/>
            <person name="Gibbs R.A."/>
            <person name="Schal C."/>
            <person name="Richards S."/>
            <person name="Belles X."/>
            <person name="Korb J."/>
            <person name="Bornberg-Bauer E."/>
        </authorList>
    </citation>
    <scope>NUCLEOTIDE SEQUENCE [LARGE SCALE GENOMIC DNA]</scope>
    <source>
        <tissue evidence="1">Whole body</tissue>
    </source>
</reference>
<dbReference type="InParanoid" id="A0A2J7Q1D6"/>
<dbReference type="PANTHER" id="PTHR47326">
    <property type="entry name" value="TRANSPOSABLE ELEMENT TC3 TRANSPOSASE-LIKE PROTEIN"/>
    <property type="match status" value="1"/>
</dbReference>